<feature type="region of interest" description="Disordered" evidence="8">
    <location>
        <begin position="72"/>
        <end position="195"/>
    </location>
</feature>
<feature type="compositionally biased region" description="Polar residues" evidence="8">
    <location>
        <begin position="89"/>
        <end position="128"/>
    </location>
</feature>
<evidence type="ECO:0000256" key="1">
    <source>
        <dbReference type="ARBA" id="ARBA00004613"/>
    </source>
</evidence>
<reference evidence="9" key="2">
    <citation type="submission" date="2025-09" db="UniProtKB">
        <authorList>
            <consortium name="Ensembl"/>
        </authorList>
    </citation>
    <scope>IDENTIFICATION</scope>
</reference>
<name>A0A3B3BHA0_ORYME</name>
<dbReference type="Proteomes" id="UP000261560">
    <property type="component" value="Unplaced"/>
</dbReference>
<keyword evidence="3" id="KW-0732">Signal</keyword>
<dbReference type="Gene3D" id="2.110.10.10">
    <property type="entry name" value="Hemopexin-like domain"/>
    <property type="match status" value="1"/>
</dbReference>
<dbReference type="Pfam" id="PF00045">
    <property type="entry name" value="Hemopexin"/>
    <property type="match status" value="1"/>
</dbReference>
<feature type="repeat" description="Hemopexin" evidence="7">
    <location>
        <begin position="241"/>
        <end position="288"/>
    </location>
</feature>
<evidence type="ECO:0000256" key="5">
    <source>
        <dbReference type="ARBA" id="ARBA00023157"/>
    </source>
</evidence>
<dbReference type="Ensembl" id="ENSOMET00000008448.1">
    <property type="protein sequence ID" value="ENSOMEP00000004855.1"/>
    <property type="gene ID" value="ENSOMEG00000005855.1"/>
</dbReference>
<evidence type="ECO:0000256" key="8">
    <source>
        <dbReference type="SAM" id="MobiDB-lite"/>
    </source>
</evidence>
<dbReference type="SUPFAM" id="SSF50923">
    <property type="entry name" value="Hemopexin-like domain"/>
    <property type="match status" value="1"/>
</dbReference>
<dbReference type="PANTHER" id="PTHR22917:SF1">
    <property type="entry name" value="PROTEOGLYCAN 4"/>
    <property type="match status" value="1"/>
</dbReference>
<dbReference type="GO" id="GO:0005615">
    <property type="term" value="C:extracellular space"/>
    <property type="evidence" value="ECO:0007669"/>
    <property type="project" value="TreeGrafter"/>
</dbReference>
<dbReference type="CDD" id="cd00094">
    <property type="entry name" value="HX"/>
    <property type="match status" value="1"/>
</dbReference>
<proteinExistence type="predicted"/>
<keyword evidence="6" id="KW-0325">Glycoprotein</keyword>
<keyword evidence="5" id="KW-1015">Disulfide bond</keyword>
<dbReference type="STRING" id="30732.ENSOMEP00000004855"/>
<evidence type="ECO:0000256" key="6">
    <source>
        <dbReference type="ARBA" id="ARBA00023180"/>
    </source>
</evidence>
<protein>
    <recommendedName>
        <fullName evidence="11">Proteoglycan 4b</fullName>
    </recommendedName>
</protein>
<dbReference type="SMART" id="SM00120">
    <property type="entry name" value="HX"/>
    <property type="match status" value="2"/>
</dbReference>
<keyword evidence="2" id="KW-0964">Secreted</keyword>
<feature type="compositionally biased region" description="Polar residues" evidence="8">
    <location>
        <begin position="72"/>
        <end position="81"/>
    </location>
</feature>
<reference evidence="9" key="1">
    <citation type="submission" date="2025-08" db="UniProtKB">
        <authorList>
            <consortium name="Ensembl"/>
        </authorList>
    </citation>
    <scope>IDENTIFICATION</scope>
</reference>
<evidence type="ECO:0000256" key="7">
    <source>
        <dbReference type="PROSITE-ProRule" id="PRU01011"/>
    </source>
</evidence>
<dbReference type="OMA" id="HINDARD"/>
<dbReference type="PaxDb" id="30732-ENSOMEP00000004855"/>
<dbReference type="InterPro" id="IPR000585">
    <property type="entry name" value="Hemopexin-like_dom"/>
</dbReference>
<dbReference type="InterPro" id="IPR036375">
    <property type="entry name" value="Hemopexin-like_dom_sf"/>
</dbReference>
<organism evidence="9 10">
    <name type="scientific">Oryzias melastigma</name>
    <name type="common">Marine medaka</name>
    <dbReference type="NCBI Taxonomy" id="30732"/>
    <lineage>
        <taxon>Eukaryota</taxon>
        <taxon>Metazoa</taxon>
        <taxon>Chordata</taxon>
        <taxon>Craniata</taxon>
        <taxon>Vertebrata</taxon>
        <taxon>Euteleostomi</taxon>
        <taxon>Actinopterygii</taxon>
        <taxon>Neopterygii</taxon>
        <taxon>Teleostei</taxon>
        <taxon>Neoteleostei</taxon>
        <taxon>Acanthomorphata</taxon>
        <taxon>Ovalentaria</taxon>
        <taxon>Atherinomorphae</taxon>
        <taxon>Beloniformes</taxon>
        <taxon>Adrianichthyidae</taxon>
        <taxon>Oryziinae</taxon>
        <taxon>Oryzias</taxon>
    </lineage>
</organism>
<accession>A0A3B3BHA0</accession>
<dbReference type="InterPro" id="IPR018487">
    <property type="entry name" value="Hemopexin-like_repeat"/>
</dbReference>
<dbReference type="PANTHER" id="PTHR22917">
    <property type="entry name" value="HEMOPEXIN DOMAIN-CONTAINING PROTEIN"/>
    <property type="match status" value="1"/>
</dbReference>
<evidence type="ECO:0000313" key="9">
    <source>
        <dbReference type="Ensembl" id="ENSOMEP00000004855.1"/>
    </source>
</evidence>
<keyword evidence="10" id="KW-1185">Reference proteome</keyword>
<evidence type="ECO:0000256" key="3">
    <source>
        <dbReference type="ARBA" id="ARBA00022729"/>
    </source>
</evidence>
<evidence type="ECO:0000313" key="10">
    <source>
        <dbReference type="Proteomes" id="UP000261560"/>
    </source>
</evidence>
<evidence type="ECO:0000256" key="4">
    <source>
        <dbReference type="ARBA" id="ARBA00022737"/>
    </source>
</evidence>
<dbReference type="PROSITE" id="PS00024">
    <property type="entry name" value="HEMOPEXIN"/>
    <property type="match status" value="1"/>
</dbReference>
<sequence length="417" mass="45826">MTPFDQSTFPQPTVAYELYTDNLSVPPTTSVNPSQIPEVTQNIPGEVDVLENVQVSTTSSSDMMILTTIPVETTQNPTIEQNSKDVETSAPSSSTTLEDSSRFSTELSVGATTIPSSTNAVQDGTSGNVMPAESTADPLKDDLKPTEPSPSTPKPEDTPEPSKLQPTTKPEKKPLDTQTTNADIQADDSDDKNLCSGRPISGVTTLRNGTIAVFRGHYFWFLDSNRVPSPPQSITQVWGVPSPIDTVFTRCNCEGKTYIFKGSRYWRYDNDVLEAGYPKVIKTGFDGLRGHITAALSVPQYRTRREAVFFFKRGGFVQKYSYQAGISQTCGRKVQTPIVTLRSRSARQAAINIRKSWKGFPIQITAAVSVPSLREPEGYKYVVFSRCKMSGERPVIAAKENATPQGNSFFKCPKNRH</sequence>
<comment type="subcellular location">
    <subcellularLocation>
        <location evidence="1">Secreted</location>
    </subcellularLocation>
</comment>
<evidence type="ECO:0000256" key="2">
    <source>
        <dbReference type="ARBA" id="ARBA00022525"/>
    </source>
</evidence>
<dbReference type="InterPro" id="IPR051298">
    <property type="entry name" value="Heme_transport/Cell_adhesion"/>
</dbReference>
<dbReference type="InterPro" id="IPR018486">
    <property type="entry name" value="Hemopexin_CS"/>
</dbReference>
<dbReference type="AlphaFoldDB" id="A0A3B3BHA0"/>
<keyword evidence="4" id="KW-0677">Repeat</keyword>
<evidence type="ECO:0008006" key="11">
    <source>
        <dbReference type="Google" id="ProtNLM"/>
    </source>
</evidence>
<dbReference type="GeneTree" id="ENSGT00530000063751"/>
<dbReference type="PROSITE" id="PS51642">
    <property type="entry name" value="HEMOPEXIN_2"/>
    <property type="match status" value="1"/>
</dbReference>